<protein>
    <submittedName>
        <fullName evidence="3">Uncharacterized protein</fullName>
    </submittedName>
</protein>
<feature type="compositionally biased region" description="Pro residues" evidence="1">
    <location>
        <begin position="131"/>
        <end position="143"/>
    </location>
</feature>
<proteinExistence type="predicted"/>
<keyword evidence="2" id="KW-1133">Transmembrane helix</keyword>
<name>A0A258HS65_9CAUL</name>
<dbReference type="EMBL" id="NCEQ01000001">
    <property type="protein sequence ID" value="OYX59202.1"/>
    <property type="molecule type" value="Genomic_DNA"/>
</dbReference>
<feature type="compositionally biased region" description="Low complexity" evidence="1">
    <location>
        <begin position="144"/>
        <end position="157"/>
    </location>
</feature>
<accession>A0A258HS65</accession>
<keyword evidence="2" id="KW-0812">Transmembrane</keyword>
<reference evidence="3 4" key="1">
    <citation type="submission" date="2017-03" db="EMBL/GenBank/DDBJ databases">
        <title>Lifting the veil on microbial sulfur biogeochemistry in mining wastewaters.</title>
        <authorList>
            <person name="Kantor R.S."/>
            <person name="Colenbrander Nelson T."/>
            <person name="Marshall S."/>
            <person name="Bennett D."/>
            <person name="Apte S."/>
            <person name="Camacho D."/>
            <person name="Thomas B.C."/>
            <person name="Warren L.A."/>
            <person name="Banfield J.F."/>
        </authorList>
    </citation>
    <scope>NUCLEOTIDE SEQUENCE [LARGE SCALE GENOMIC DNA]</scope>
    <source>
        <strain evidence="3">32-68-21</strain>
    </source>
</reference>
<gene>
    <name evidence="3" type="ORF">B7Y86_01715</name>
</gene>
<evidence type="ECO:0000313" key="4">
    <source>
        <dbReference type="Proteomes" id="UP000216147"/>
    </source>
</evidence>
<comment type="caution">
    <text evidence="3">The sequence shown here is derived from an EMBL/GenBank/DDBJ whole genome shotgun (WGS) entry which is preliminary data.</text>
</comment>
<organism evidence="3 4">
    <name type="scientific">Brevundimonas subvibrioides</name>
    <dbReference type="NCBI Taxonomy" id="74313"/>
    <lineage>
        <taxon>Bacteria</taxon>
        <taxon>Pseudomonadati</taxon>
        <taxon>Pseudomonadota</taxon>
        <taxon>Alphaproteobacteria</taxon>
        <taxon>Caulobacterales</taxon>
        <taxon>Caulobacteraceae</taxon>
        <taxon>Brevundimonas</taxon>
    </lineage>
</organism>
<evidence type="ECO:0000256" key="2">
    <source>
        <dbReference type="SAM" id="Phobius"/>
    </source>
</evidence>
<evidence type="ECO:0000313" key="3">
    <source>
        <dbReference type="EMBL" id="OYX59202.1"/>
    </source>
</evidence>
<keyword evidence="2" id="KW-0472">Membrane</keyword>
<feature type="region of interest" description="Disordered" evidence="1">
    <location>
        <begin position="66"/>
        <end position="174"/>
    </location>
</feature>
<feature type="region of interest" description="Disordered" evidence="1">
    <location>
        <begin position="1"/>
        <end position="23"/>
    </location>
</feature>
<feature type="compositionally biased region" description="Gly residues" evidence="1">
    <location>
        <begin position="158"/>
        <end position="174"/>
    </location>
</feature>
<feature type="compositionally biased region" description="Pro residues" evidence="1">
    <location>
        <begin position="66"/>
        <end position="87"/>
    </location>
</feature>
<feature type="transmembrane region" description="Helical" evidence="2">
    <location>
        <begin position="26"/>
        <end position="49"/>
    </location>
</feature>
<feature type="compositionally biased region" description="Pro residues" evidence="1">
    <location>
        <begin position="95"/>
        <end position="124"/>
    </location>
</feature>
<dbReference type="AlphaFoldDB" id="A0A258HS65"/>
<evidence type="ECO:0000256" key="1">
    <source>
        <dbReference type="SAM" id="MobiDB-lite"/>
    </source>
</evidence>
<sequence>MLPPSPESQTRKPAPETAATRRSRRAWLPGAAVSAALHIGLLLAFLTVAPTPKIFSVEPPPEPIIVSLTPPPPPLAVAEPDPPPGPAEPSRAAEPPAPTALAPTPPRPRPPAAPRLPRPAPPEVEPLSVAPAPPGPAPAPPPAGLTQAQLAGAATAGSGSGGGGSGEAGGGGGPGIGAGRCDMIQRVQDALRDNPGVVAAVGRAHHALPASRHALLVWDGDWVMNPGEEGRGLAGLRQAIAVAIAFAPAACRRQSMRGLVLLTLAEGADSPRLALGQSQWRWSDLTGAR</sequence>
<dbReference type="Proteomes" id="UP000216147">
    <property type="component" value="Unassembled WGS sequence"/>
</dbReference>